<dbReference type="OrthoDB" id="5056722at2759"/>
<evidence type="ECO:0000313" key="2">
    <source>
        <dbReference type="EMBL" id="KAH7117177.1"/>
    </source>
</evidence>
<keyword evidence="3" id="KW-1185">Reference proteome</keyword>
<feature type="region of interest" description="Disordered" evidence="1">
    <location>
        <begin position="123"/>
        <end position="159"/>
    </location>
</feature>
<organism evidence="2 3">
    <name type="scientific">Dactylonectria estremocensis</name>
    <dbReference type="NCBI Taxonomy" id="1079267"/>
    <lineage>
        <taxon>Eukaryota</taxon>
        <taxon>Fungi</taxon>
        <taxon>Dikarya</taxon>
        <taxon>Ascomycota</taxon>
        <taxon>Pezizomycotina</taxon>
        <taxon>Sordariomycetes</taxon>
        <taxon>Hypocreomycetidae</taxon>
        <taxon>Hypocreales</taxon>
        <taxon>Nectriaceae</taxon>
        <taxon>Dactylonectria</taxon>
    </lineage>
</organism>
<dbReference type="Proteomes" id="UP000717696">
    <property type="component" value="Unassembled WGS sequence"/>
</dbReference>
<reference evidence="2" key="1">
    <citation type="journal article" date="2021" name="Nat. Commun.">
        <title>Genetic determinants of endophytism in the Arabidopsis root mycobiome.</title>
        <authorList>
            <person name="Mesny F."/>
            <person name="Miyauchi S."/>
            <person name="Thiergart T."/>
            <person name="Pickel B."/>
            <person name="Atanasova L."/>
            <person name="Karlsson M."/>
            <person name="Huettel B."/>
            <person name="Barry K.W."/>
            <person name="Haridas S."/>
            <person name="Chen C."/>
            <person name="Bauer D."/>
            <person name="Andreopoulos W."/>
            <person name="Pangilinan J."/>
            <person name="LaButti K."/>
            <person name="Riley R."/>
            <person name="Lipzen A."/>
            <person name="Clum A."/>
            <person name="Drula E."/>
            <person name="Henrissat B."/>
            <person name="Kohler A."/>
            <person name="Grigoriev I.V."/>
            <person name="Martin F.M."/>
            <person name="Hacquard S."/>
        </authorList>
    </citation>
    <scope>NUCLEOTIDE SEQUENCE</scope>
    <source>
        <strain evidence="2">MPI-CAGE-AT-0021</strain>
    </source>
</reference>
<comment type="caution">
    <text evidence="2">The sequence shown here is derived from an EMBL/GenBank/DDBJ whole genome shotgun (WGS) entry which is preliminary data.</text>
</comment>
<gene>
    <name evidence="2" type="ORF">B0J13DRAFT_459015</name>
</gene>
<name>A0A9P9DDY6_9HYPO</name>
<dbReference type="EMBL" id="JAGMUU010000034">
    <property type="protein sequence ID" value="KAH7117177.1"/>
    <property type="molecule type" value="Genomic_DNA"/>
</dbReference>
<sequence>MIALERRHGRDEDETHLALEGPPECYGWIQKLREPPDYAVPIFQGFISDDHMDEHPVYFKRNSVLHLALFVPWETFLSETQGDITGIWLNCAARLCPRLRSHVANISLLRKSAEDARKDAKLWASRSEGDDTVDADFPLDEGDDSGEPTSAEPSMAEHHQTYTALLQTLRSAVRDSD</sequence>
<feature type="non-terminal residue" evidence="2">
    <location>
        <position position="1"/>
    </location>
</feature>
<feature type="compositionally biased region" description="Acidic residues" evidence="1">
    <location>
        <begin position="130"/>
        <end position="146"/>
    </location>
</feature>
<protein>
    <submittedName>
        <fullName evidence="2">Uncharacterized protein</fullName>
    </submittedName>
</protein>
<evidence type="ECO:0000256" key="1">
    <source>
        <dbReference type="SAM" id="MobiDB-lite"/>
    </source>
</evidence>
<evidence type="ECO:0000313" key="3">
    <source>
        <dbReference type="Proteomes" id="UP000717696"/>
    </source>
</evidence>
<accession>A0A9P9DDY6</accession>
<proteinExistence type="predicted"/>
<dbReference type="AlphaFoldDB" id="A0A9P9DDY6"/>